<organism evidence="2 3">
    <name type="scientific">Phyllostomus discolor</name>
    <name type="common">pale spear-nosed bat</name>
    <dbReference type="NCBI Taxonomy" id="89673"/>
    <lineage>
        <taxon>Eukaryota</taxon>
        <taxon>Metazoa</taxon>
        <taxon>Chordata</taxon>
        <taxon>Craniata</taxon>
        <taxon>Vertebrata</taxon>
        <taxon>Euteleostomi</taxon>
        <taxon>Mammalia</taxon>
        <taxon>Eutheria</taxon>
        <taxon>Laurasiatheria</taxon>
        <taxon>Chiroptera</taxon>
        <taxon>Yangochiroptera</taxon>
        <taxon>Phyllostomidae</taxon>
        <taxon>Phyllostominae</taxon>
        <taxon>Phyllostomus</taxon>
    </lineage>
</organism>
<evidence type="ECO:0000256" key="1">
    <source>
        <dbReference type="SAM" id="MobiDB-lite"/>
    </source>
</evidence>
<reference evidence="2 3" key="1">
    <citation type="journal article" date="2020" name="Nature">
        <title>Six reference-quality genomes reveal evolution of bat adaptations.</title>
        <authorList>
            <person name="Jebb D."/>
            <person name="Huang Z."/>
            <person name="Pippel M."/>
            <person name="Hughes G.M."/>
            <person name="Lavrichenko K."/>
            <person name="Devanna P."/>
            <person name="Winkler S."/>
            <person name="Jermiin L.S."/>
            <person name="Skirmuntt E.C."/>
            <person name="Katzourakis A."/>
            <person name="Burkitt-Gray L."/>
            <person name="Ray D.A."/>
            <person name="Sullivan K.A.M."/>
            <person name="Roscito J.G."/>
            <person name="Kirilenko B.M."/>
            <person name="Davalos L.M."/>
            <person name="Corthals A.P."/>
            <person name="Power M.L."/>
            <person name="Jones G."/>
            <person name="Ransome R.D."/>
            <person name="Dechmann D.K.N."/>
            <person name="Locatelli A.G."/>
            <person name="Puechmaille S.J."/>
            <person name="Fedrigo O."/>
            <person name="Jarvis E.D."/>
            <person name="Hiller M."/>
            <person name="Vernes S.C."/>
            <person name="Myers E.W."/>
            <person name="Teeling E.C."/>
        </authorList>
    </citation>
    <scope>NUCLEOTIDE SEQUENCE [LARGE SCALE GENOMIC DNA]</scope>
    <source>
        <strain evidence="2">Bat1K_MPI-CBG_1</strain>
    </source>
</reference>
<comment type="caution">
    <text evidence="2">The sequence shown here is derived from an EMBL/GenBank/DDBJ whole genome shotgun (WGS) entry which is preliminary data.</text>
</comment>
<evidence type="ECO:0000313" key="3">
    <source>
        <dbReference type="Proteomes" id="UP000664940"/>
    </source>
</evidence>
<proteinExistence type="predicted"/>
<dbReference type="AlphaFoldDB" id="A0A833YIH6"/>
<evidence type="ECO:0000313" key="2">
    <source>
        <dbReference type="EMBL" id="KAF6075044.1"/>
    </source>
</evidence>
<protein>
    <submittedName>
        <fullName evidence="2">Uncharacterized protein</fullName>
    </submittedName>
</protein>
<dbReference type="EMBL" id="JABVXQ010000015">
    <property type="protein sequence ID" value="KAF6075044.1"/>
    <property type="molecule type" value="Genomic_DNA"/>
</dbReference>
<name>A0A833YIH6_9CHIR</name>
<accession>A0A833YIH6</accession>
<dbReference type="Proteomes" id="UP000664940">
    <property type="component" value="Unassembled WGS sequence"/>
</dbReference>
<feature type="region of interest" description="Disordered" evidence="1">
    <location>
        <begin position="79"/>
        <end position="100"/>
    </location>
</feature>
<sequence>MDAQRGGGGGVLLRGGCRGRVCGPLMPAPPPPPGARSRACCRWAAGLSGVGGARPALGGLSACRVSVLPCARTGRWPPTLEGPVAGDAGQTRRARREHSMSLSSRLPSRMFYIKAAELEKDASCDLSYFIPNP</sequence>
<gene>
    <name evidence="2" type="ORF">HJG60_009442</name>
</gene>